<evidence type="ECO:0000313" key="7">
    <source>
        <dbReference type="EMBL" id="CAA9541468.1"/>
    </source>
</evidence>
<evidence type="ECO:0008006" key="8">
    <source>
        <dbReference type="Google" id="ProtNLM"/>
    </source>
</evidence>
<dbReference type="SUPFAM" id="SSF100950">
    <property type="entry name" value="NagB/RpiA/CoA transferase-like"/>
    <property type="match status" value="1"/>
</dbReference>
<dbReference type="Pfam" id="PF04198">
    <property type="entry name" value="Sugar-bind"/>
    <property type="match status" value="1"/>
</dbReference>
<dbReference type="Gene3D" id="1.10.10.10">
    <property type="entry name" value="Winged helix-like DNA-binding domain superfamily/Winged helix DNA-binding domain"/>
    <property type="match status" value="1"/>
</dbReference>
<keyword evidence="2" id="KW-0805">Transcription regulation</keyword>
<evidence type="ECO:0000256" key="2">
    <source>
        <dbReference type="ARBA" id="ARBA00023015"/>
    </source>
</evidence>
<dbReference type="PANTHER" id="PTHR34294">
    <property type="entry name" value="TRANSCRIPTIONAL REGULATOR-RELATED"/>
    <property type="match status" value="1"/>
</dbReference>
<dbReference type="AlphaFoldDB" id="A0A6J4U5Y7"/>
<dbReference type="InterPro" id="IPR037171">
    <property type="entry name" value="NagB/RpiA_transferase-like"/>
</dbReference>
<keyword evidence="3" id="KW-0238">DNA-binding</keyword>
<dbReference type="Pfam" id="PF12802">
    <property type="entry name" value="MarR_2"/>
    <property type="match status" value="1"/>
</dbReference>
<evidence type="ECO:0000256" key="4">
    <source>
        <dbReference type="ARBA" id="ARBA00023163"/>
    </source>
</evidence>
<dbReference type="PANTHER" id="PTHR34294:SF1">
    <property type="entry name" value="TRANSCRIPTIONAL REGULATOR LSRR"/>
    <property type="match status" value="1"/>
</dbReference>
<evidence type="ECO:0000259" key="6">
    <source>
        <dbReference type="Pfam" id="PF12802"/>
    </source>
</evidence>
<evidence type="ECO:0000256" key="1">
    <source>
        <dbReference type="ARBA" id="ARBA00010466"/>
    </source>
</evidence>
<comment type="similarity">
    <text evidence="1">Belongs to the SorC transcriptional regulatory family.</text>
</comment>
<dbReference type="Gene3D" id="3.40.50.1360">
    <property type="match status" value="1"/>
</dbReference>
<feature type="domain" description="Sugar-binding" evidence="5">
    <location>
        <begin position="66"/>
        <end position="325"/>
    </location>
</feature>
<protein>
    <recommendedName>
        <fullName evidence="8">Sugar-binding domain-containing protein</fullName>
    </recommendedName>
</protein>
<dbReference type="EMBL" id="CADCWG010000057">
    <property type="protein sequence ID" value="CAA9541468.1"/>
    <property type="molecule type" value="Genomic_DNA"/>
</dbReference>
<dbReference type="InterPro" id="IPR000835">
    <property type="entry name" value="HTH_MarR-typ"/>
</dbReference>
<sequence length="335" mass="35573">MGQPRGDEEDLLLAEVADLYYAQDLTQEQIARRFAVSRSNVSRMLKEARARGLVEIRIHHPLPTRAALQAELQARFGLRACLVLAAEEDGEGDPEDGAGAGETARRIGALAARYLQANVPDHSAVGVGWGSTVYQVVSSGYLGRKPGMSVVQLMGSIGGATPDIDGAQVAARLGRALGARVYYLHAPMVVTDPAVRHGLLRDQHIRKTMEVARRAGTIVASVGAISEQSGIYRAGYLHAADLEYIRGEGAVGDLCGAYYALDGALVPLEITDRMMAVPAEVMRNVPLRVGVSWGEQKALANLGAVRSGLLNVLITDEAAARAMLAEVDREAVGAA</sequence>
<dbReference type="InterPro" id="IPR051054">
    <property type="entry name" value="SorC_transcr_regulators"/>
</dbReference>
<accession>A0A6J4U5Y7</accession>
<name>A0A6J4U5Y7_9BACT</name>
<proteinExistence type="inferred from homology"/>
<dbReference type="GO" id="GO:0003677">
    <property type="term" value="F:DNA binding"/>
    <property type="evidence" value="ECO:0007669"/>
    <property type="project" value="UniProtKB-KW"/>
</dbReference>
<keyword evidence="4" id="KW-0804">Transcription</keyword>
<organism evidence="7">
    <name type="scientific">uncultured Thermomicrobiales bacterium</name>
    <dbReference type="NCBI Taxonomy" id="1645740"/>
    <lineage>
        <taxon>Bacteria</taxon>
        <taxon>Pseudomonadati</taxon>
        <taxon>Thermomicrobiota</taxon>
        <taxon>Thermomicrobia</taxon>
        <taxon>Thermomicrobiales</taxon>
        <taxon>environmental samples</taxon>
    </lineage>
</organism>
<dbReference type="GO" id="GO:0003700">
    <property type="term" value="F:DNA-binding transcription factor activity"/>
    <property type="evidence" value="ECO:0007669"/>
    <property type="project" value="InterPro"/>
</dbReference>
<dbReference type="InterPro" id="IPR007324">
    <property type="entry name" value="Sugar-bd_dom_put"/>
</dbReference>
<evidence type="ECO:0000256" key="3">
    <source>
        <dbReference type="ARBA" id="ARBA00023125"/>
    </source>
</evidence>
<dbReference type="GO" id="GO:0030246">
    <property type="term" value="F:carbohydrate binding"/>
    <property type="evidence" value="ECO:0007669"/>
    <property type="project" value="InterPro"/>
</dbReference>
<dbReference type="InterPro" id="IPR036388">
    <property type="entry name" value="WH-like_DNA-bd_sf"/>
</dbReference>
<evidence type="ECO:0000259" key="5">
    <source>
        <dbReference type="Pfam" id="PF04198"/>
    </source>
</evidence>
<gene>
    <name evidence="7" type="ORF">AVDCRST_MAG49-894</name>
</gene>
<feature type="domain" description="HTH marR-type" evidence="6">
    <location>
        <begin position="20"/>
        <end position="57"/>
    </location>
</feature>
<reference evidence="7" key="1">
    <citation type="submission" date="2020-02" db="EMBL/GenBank/DDBJ databases">
        <authorList>
            <person name="Meier V. D."/>
        </authorList>
    </citation>
    <scope>NUCLEOTIDE SEQUENCE</scope>
    <source>
        <strain evidence="7">AVDCRST_MAG49</strain>
    </source>
</reference>